<sequence length="60" mass="6802">MMQPRGQRWVFERMGIKVATDEQISHMYISLMGKPDSLLRTPLENISLGFPSKILPELGG</sequence>
<accession>A0A0C3G175</accession>
<name>A0A0C3G175_PILCF</name>
<dbReference type="HOGENOM" id="CLU_2942586_0_0_1"/>
<reference evidence="1 2" key="1">
    <citation type="submission" date="2014-04" db="EMBL/GenBank/DDBJ databases">
        <authorList>
            <consortium name="DOE Joint Genome Institute"/>
            <person name="Kuo A."/>
            <person name="Tarkka M."/>
            <person name="Buscot F."/>
            <person name="Kohler A."/>
            <person name="Nagy L.G."/>
            <person name="Floudas D."/>
            <person name="Copeland A."/>
            <person name="Barry K.W."/>
            <person name="Cichocki N."/>
            <person name="Veneault-Fourrey C."/>
            <person name="LaButti K."/>
            <person name="Lindquist E.A."/>
            <person name="Lipzen A."/>
            <person name="Lundell T."/>
            <person name="Morin E."/>
            <person name="Murat C."/>
            <person name="Sun H."/>
            <person name="Tunlid A."/>
            <person name="Henrissat B."/>
            <person name="Grigoriev I.V."/>
            <person name="Hibbett D.S."/>
            <person name="Martin F."/>
            <person name="Nordberg H.P."/>
            <person name="Cantor M.N."/>
            <person name="Hua S.X."/>
        </authorList>
    </citation>
    <scope>NUCLEOTIDE SEQUENCE [LARGE SCALE GENOMIC DNA]</scope>
    <source>
        <strain evidence="1 2">F 1598</strain>
    </source>
</reference>
<keyword evidence="2" id="KW-1185">Reference proteome</keyword>
<gene>
    <name evidence="1" type="ORF">PILCRDRAFT_812801</name>
</gene>
<evidence type="ECO:0000313" key="1">
    <source>
        <dbReference type="EMBL" id="KIM90005.1"/>
    </source>
</evidence>
<protein>
    <submittedName>
        <fullName evidence="1">Uncharacterized protein</fullName>
    </submittedName>
</protein>
<dbReference type="InParanoid" id="A0A0C3G175"/>
<proteinExistence type="predicted"/>
<dbReference type="AlphaFoldDB" id="A0A0C3G175"/>
<dbReference type="Proteomes" id="UP000054166">
    <property type="component" value="Unassembled WGS sequence"/>
</dbReference>
<dbReference type="EMBL" id="KN832974">
    <property type="protein sequence ID" value="KIM90005.1"/>
    <property type="molecule type" value="Genomic_DNA"/>
</dbReference>
<reference evidence="2" key="2">
    <citation type="submission" date="2015-01" db="EMBL/GenBank/DDBJ databases">
        <title>Evolutionary Origins and Diversification of the Mycorrhizal Mutualists.</title>
        <authorList>
            <consortium name="DOE Joint Genome Institute"/>
            <consortium name="Mycorrhizal Genomics Consortium"/>
            <person name="Kohler A."/>
            <person name="Kuo A."/>
            <person name="Nagy L.G."/>
            <person name="Floudas D."/>
            <person name="Copeland A."/>
            <person name="Barry K.W."/>
            <person name="Cichocki N."/>
            <person name="Veneault-Fourrey C."/>
            <person name="LaButti K."/>
            <person name="Lindquist E.A."/>
            <person name="Lipzen A."/>
            <person name="Lundell T."/>
            <person name="Morin E."/>
            <person name="Murat C."/>
            <person name="Riley R."/>
            <person name="Ohm R."/>
            <person name="Sun H."/>
            <person name="Tunlid A."/>
            <person name="Henrissat B."/>
            <person name="Grigoriev I.V."/>
            <person name="Hibbett D.S."/>
            <person name="Martin F."/>
        </authorList>
    </citation>
    <scope>NUCLEOTIDE SEQUENCE [LARGE SCALE GENOMIC DNA]</scope>
    <source>
        <strain evidence="2">F 1598</strain>
    </source>
</reference>
<organism evidence="1 2">
    <name type="scientific">Piloderma croceum (strain F 1598)</name>
    <dbReference type="NCBI Taxonomy" id="765440"/>
    <lineage>
        <taxon>Eukaryota</taxon>
        <taxon>Fungi</taxon>
        <taxon>Dikarya</taxon>
        <taxon>Basidiomycota</taxon>
        <taxon>Agaricomycotina</taxon>
        <taxon>Agaricomycetes</taxon>
        <taxon>Agaricomycetidae</taxon>
        <taxon>Atheliales</taxon>
        <taxon>Atheliaceae</taxon>
        <taxon>Piloderma</taxon>
    </lineage>
</organism>
<evidence type="ECO:0000313" key="2">
    <source>
        <dbReference type="Proteomes" id="UP000054166"/>
    </source>
</evidence>